<dbReference type="SUPFAM" id="SSF56112">
    <property type="entry name" value="Protein kinase-like (PK-like)"/>
    <property type="match status" value="1"/>
</dbReference>
<feature type="region of interest" description="Disordered" evidence="1">
    <location>
        <begin position="1"/>
        <end position="128"/>
    </location>
</feature>
<evidence type="ECO:0000313" key="4">
    <source>
        <dbReference type="Proteomes" id="UP001165121"/>
    </source>
</evidence>
<dbReference type="AlphaFoldDB" id="A0A9W6Y988"/>
<evidence type="ECO:0000259" key="2">
    <source>
        <dbReference type="PROSITE" id="PS50011"/>
    </source>
</evidence>
<dbReference type="SMART" id="SM00220">
    <property type="entry name" value="S_TKc"/>
    <property type="match status" value="1"/>
</dbReference>
<dbReference type="InterPro" id="IPR008271">
    <property type="entry name" value="Ser/Thr_kinase_AS"/>
</dbReference>
<dbReference type="InterPro" id="IPR000719">
    <property type="entry name" value="Prot_kinase_dom"/>
</dbReference>
<dbReference type="OrthoDB" id="346907at2759"/>
<dbReference type="GO" id="GO:0005524">
    <property type="term" value="F:ATP binding"/>
    <property type="evidence" value="ECO:0007669"/>
    <property type="project" value="InterPro"/>
</dbReference>
<dbReference type="GO" id="GO:0004674">
    <property type="term" value="F:protein serine/threonine kinase activity"/>
    <property type="evidence" value="ECO:0007669"/>
    <property type="project" value="TreeGrafter"/>
</dbReference>
<organism evidence="3 4">
    <name type="scientific">Phytophthora fragariaefolia</name>
    <dbReference type="NCBI Taxonomy" id="1490495"/>
    <lineage>
        <taxon>Eukaryota</taxon>
        <taxon>Sar</taxon>
        <taxon>Stramenopiles</taxon>
        <taxon>Oomycota</taxon>
        <taxon>Peronosporomycetes</taxon>
        <taxon>Peronosporales</taxon>
        <taxon>Peronosporaceae</taxon>
        <taxon>Phytophthora</taxon>
    </lineage>
</organism>
<reference evidence="3" key="1">
    <citation type="submission" date="2023-04" db="EMBL/GenBank/DDBJ databases">
        <title>Phytophthora fragariaefolia NBRC 109709.</title>
        <authorList>
            <person name="Ichikawa N."/>
            <person name="Sato H."/>
            <person name="Tonouchi N."/>
        </authorList>
    </citation>
    <scope>NUCLEOTIDE SEQUENCE</scope>
    <source>
        <strain evidence="3">NBRC 109709</strain>
    </source>
</reference>
<proteinExistence type="predicted"/>
<feature type="domain" description="Protein kinase" evidence="2">
    <location>
        <begin position="158"/>
        <end position="507"/>
    </location>
</feature>
<protein>
    <submittedName>
        <fullName evidence="3">Unnamed protein product</fullName>
    </submittedName>
</protein>
<keyword evidence="4" id="KW-1185">Reference proteome</keyword>
<dbReference type="Gene3D" id="1.10.510.10">
    <property type="entry name" value="Transferase(Phosphotransferase) domain 1"/>
    <property type="match status" value="1"/>
</dbReference>
<comment type="caution">
    <text evidence="3">The sequence shown here is derived from an EMBL/GenBank/DDBJ whole genome shotgun (WGS) entry which is preliminary data.</text>
</comment>
<dbReference type="PROSITE" id="PS00108">
    <property type="entry name" value="PROTEIN_KINASE_ST"/>
    <property type="match status" value="1"/>
</dbReference>
<dbReference type="PANTHER" id="PTHR44329:SF214">
    <property type="entry name" value="PROTEIN KINASE DOMAIN-CONTAINING PROTEIN"/>
    <property type="match status" value="1"/>
</dbReference>
<dbReference type="InterPro" id="IPR011009">
    <property type="entry name" value="Kinase-like_dom_sf"/>
</dbReference>
<dbReference type="PANTHER" id="PTHR44329">
    <property type="entry name" value="SERINE/THREONINE-PROTEIN KINASE TNNI3K-RELATED"/>
    <property type="match status" value="1"/>
</dbReference>
<dbReference type="Gene3D" id="3.30.200.20">
    <property type="entry name" value="Phosphorylase Kinase, domain 1"/>
    <property type="match status" value="1"/>
</dbReference>
<dbReference type="Pfam" id="PF00069">
    <property type="entry name" value="Pkinase"/>
    <property type="match status" value="1"/>
</dbReference>
<accession>A0A9W6Y988</accession>
<name>A0A9W6Y988_9STRA</name>
<feature type="compositionally biased region" description="Acidic residues" evidence="1">
    <location>
        <begin position="13"/>
        <end position="29"/>
    </location>
</feature>
<evidence type="ECO:0000313" key="3">
    <source>
        <dbReference type="EMBL" id="GMF55927.1"/>
    </source>
</evidence>
<dbReference type="EMBL" id="BSXT01003875">
    <property type="protein sequence ID" value="GMF55927.1"/>
    <property type="molecule type" value="Genomic_DNA"/>
</dbReference>
<dbReference type="PROSITE" id="PS50011">
    <property type="entry name" value="PROTEIN_KINASE_DOM"/>
    <property type="match status" value="1"/>
</dbReference>
<sequence>MRSYALRRREQQQEEEQEQELENDPDFTFEDVGAPTTSKRRHSLPGASFRSGSGLFSAVRARSKTRGGRLVASSSDTVEASGDAPDAMPTFQFDQVLGPSAGDEHVTPRAATEISQSQEQEPEVGDEQSALLLSELPCISAIWEDEELLSHRVDFDAIVKEERLAAGACGEVWRAMHRSQEVVVKNLRDDIMSAAKSATPSTASEANAVYRRRRAIMDFVEEIRIMSRLEHNRIVEFRGVALSAGRDLLLVMEYLPRGDLRTYLNAVKRNGDTSSGSSGCPPGSRDQFQSIWTWTKPQWRLAIDIIEGLVYLHSLNPPLVHGDLKSANVLLRSNLRAKLTDFGLSRYLPAADEEDAEAASVLAPGGDENASASINSSRYGSRARGTGRWMAPELLTSGAPSSMASDVYAFGIVLSEIDTCELPFVERERLAMGSLPPRVVSAGGGSSEDGDGYLTSESAVVHKIVSDGWKPSFRVTCPEVIKKLAHDCLLPDPNARPTSLSVAHRIRKAAAKRERPEALAAQAKATATSLRIR</sequence>
<dbReference type="InterPro" id="IPR051681">
    <property type="entry name" value="Ser/Thr_Kinases-Pseudokinases"/>
</dbReference>
<evidence type="ECO:0000256" key="1">
    <source>
        <dbReference type="SAM" id="MobiDB-lite"/>
    </source>
</evidence>
<gene>
    <name evidence="3" type="ORF">Pfra01_002363400</name>
</gene>
<dbReference type="Proteomes" id="UP001165121">
    <property type="component" value="Unassembled WGS sequence"/>
</dbReference>